<proteinExistence type="predicted"/>
<comment type="caution">
    <text evidence="2">The sequence shown here is derived from an EMBL/GenBank/DDBJ whole genome shotgun (WGS) entry which is preliminary data.</text>
</comment>
<reference evidence="2" key="1">
    <citation type="submission" date="2020-01" db="EMBL/GenBank/DDBJ databases">
        <authorList>
            <person name="Feng Z.H.Z."/>
        </authorList>
    </citation>
    <scope>NUCLEOTIDE SEQUENCE</scope>
    <source>
        <strain evidence="2">CBS107.38</strain>
    </source>
</reference>
<accession>A0A8H7B1D9</accession>
<sequence length="478" mass="54276">MCRYTITILECGHKQNDHVDTYNCPYFERTSVSCDRENPKTKDRCTIKTWNENGICSRCLRENEEAAMRRDLEREREFKRREAAENEEALRRGERELLEKNRRLADEKWRAEKEAEEQARERSRREQEKKKAAEEKRRAEREAEERARERSRREHEKKMAAEEARTREVERQSKAEYERQLQERLDQDMQIMIQKSLDEAARKKKEEEEEMQRALRESARLEHMERSYQEDAVGSGIEDQKQHLLTSLLPQIRSTRTDVPIRTAAPPSPPATPPMKSMPPPPPPPAPAPVPKPAVAKSAPRPPPAPKPATVSRETNYALPPVGEQKIGRFKLGGRSVPIHESQDIPDTPTTSGIPMSPSSPAPFARLGGAIAPSDMPIMRELKGQVPPVVPAAMDSKAGLRKTGGPRKAPPPVPERIGVDPKLAALLAKQRAWEPEDDGEMGAKIVTPPESPSGIQARRLSPVEFDTKRKSGWKKEEE</sequence>
<feature type="compositionally biased region" description="Polar residues" evidence="1">
    <location>
        <begin position="348"/>
        <end position="359"/>
    </location>
</feature>
<reference evidence="2" key="2">
    <citation type="submission" date="2020-08" db="EMBL/GenBank/DDBJ databases">
        <title>Draft Genome Sequence of Cumin Blight Pathogen Alternaria burnsii.</title>
        <authorList>
            <person name="Feng Z."/>
        </authorList>
    </citation>
    <scope>NUCLEOTIDE SEQUENCE</scope>
    <source>
        <strain evidence="2">CBS107.38</strain>
    </source>
</reference>
<feature type="compositionally biased region" description="Polar residues" evidence="1">
    <location>
        <begin position="243"/>
        <end position="254"/>
    </location>
</feature>
<evidence type="ECO:0000313" key="2">
    <source>
        <dbReference type="EMBL" id="KAF7673129.1"/>
    </source>
</evidence>
<feature type="region of interest" description="Disordered" evidence="1">
    <location>
        <begin position="198"/>
        <end position="369"/>
    </location>
</feature>
<evidence type="ECO:0000313" key="3">
    <source>
        <dbReference type="Proteomes" id="UP000596902"/>
    </source>
</evidence>
<dbReference type="EMBL" id="JAAABM010000014">
    <property type="protein sequence ID" value="KAF7673129.1"/>
    <property type="molecule type" value="Genomic_DNA"/>
</dbReference>
<keyword evidence="3" id="KW-1185">Reference proteome</keyword>
<organism evidence="2 3">
    <name type="scientific">Alternaria burnsii</name>
    <dbReference type="NCBI Taxonomy" id="1187904"/>
    <lineage>
        <taxon>Eukaryota</taxon>
        <taxon>Fungi</taxon>
        <taxon>Dikarya</taxon>
        <taxon>Ascomycota</taxon>
        <taxon>Pezizomycotina</taxon>
        <taxon>Dothideomycetes</taxon>
        <taxon>Pleosporomycetidae</taxon>
        <taxon>Pleosporales</taxon>
        <taxon>Pleosporineae</taxon>
        <taxon>Pleosporaceae</taxon>
        <taxon>Alternaria</taxon>
        <taxon>Alternaria sect. Alternaria</taxon>
    </lineage>
</organism>
<name>A0A8H7B1D9_9PLEO</name>
<dbReference type="GeneID" id="62207305"/>
<protein>
    <submittedName>
        <fullName evidence="2">Uncharacterized protein</fullName>
    </submittedName>
</protein>
<dbReference type="AlphaFoldDB" id="A0A8H7B1D9"/>
<feature type="region of interest" description="Disordered" evidence="1">
    <location>
        <begin position="108"/>
        <end position="183"/>
    </location>
</feature>
<dbReference type="RefSeq" id="XP_038783472.1">
    <property type="nucleotide sequence ID" value="XM_038934127.1"/>
</dbReference>
<feature type="compositionally biased region" description="Basic and acidic residues" evidence="1">
    <location>
        <begin position="198"/>
        <end position="229"/>
    </location>
</feature>
<feature type="region of interest" description="Disordered" evidence="1">
    <location>
        <begin position="433"/>
        <end position="478"/>
    </location>
</feature>
<feature type="region of interest" description="Disordered" evidence="1">
    <location>
        <begin position="395"/>
        <end position="419"/>
    </location>
</feature>
<evidence type="ECO:0000256" key="1">
    <source>
        <dbReference type="SAM" id="MobiDB-lite"/>
    </source>
</evidence>
<dbReference type="Proteomes" id="UP000596902">
    <property type="component" value="Unassembled WGS sequence"/>
</dbReference>
<feature type="compositionally biased region" description="Basic and acidic residues" evidence="1">
    <location>
        <begin position="465"/>
        <end position="478"/>
    </location>
</feature>
<gene>
    <name evidence="2" type="ORF">GT037_009080</name>
</gene>
<feature type="compositionally biased region" description="Pro residues" evidence="1">
    <location>
        <begin position="266"/>
        <end position="292"/>
    </location>
</feature>